<comment type="caution">
    <text evidence="1">The sequence shown here is derived from an EMBL/GenBank/DDBJ whole genome shotgun (WGS) entry which is preliminary data.</text>
</comment>
<accession>A0A7Z7AYW0</accession>
<proteinExistence type="predicted"/>
<sequence>MIKCKLKLVSGIFVTVFLLVNLVVAASAVSNMSADQTESDIDTKPELPDFTPQIFKQLEEQDDNYILGKGEVPLITSDSGKRNWLNYLSTVKAGIREEMTAGYMRPNGSVMSYGYNYQGYLSVQFPEGTEVNESLINEIYSIFDQEAMKDNISDVPVLFEYSPEITVGESFSTVDYEIDDEPEIINESVNNTEPSHDIPGFKFFISVLAFLIASGKR</sequence>
<dbReference type="Proteomes" id="UP000199259">
    <property type="component" value="Unassembled WGS sequence"/>
</dbReference>
<organism evidence="1 2">
    <name type="scientific">Methanolobus vulcani</name>
    <dbReference type="NCBI Taxonomy" id="38026"/>
    <lineage>
        <taxon>Archaea</taxon>
        <taxon>Methanobacteriati</taxon>
        <taxon>Methanobacteriota</taxon>
        <taxon>Stenosarchaea group</taxon>
        <taxon>Methanomicrobia</taxon>
        <taxon>Methanosarcinales</taxon>
        <taxon>Methanosarcinaceae</taxon>
        <taxon>Methanolobus</taxon>
    </lineage>
</organism>
<evidence type="ECO:0000313" key="1">
    <source>
        <dbReference type="EMBL" id="SDF69498.1"/>
    </source>
</evidence>
<reference evidence="1 2" key="1">
    <citation type="submission" date="2016-10" db="EMBL/GenBank/DDBJ databases">
        <authorList>
            <person name="Varghese N."/>
            <person name="Submissions S."/>
        </authorList>
    </citation>
    <scope>NUCLEOTIDE SEQUENCE [LARGE SCALE GENOMIC DNA]</scope>
    <source>
        <strain evidence="1 2">PL 12/M</strain>
    </source>
</reference>
<dbReference type="RefSeq" id="WP_154717795.1">
    <property type="nucleotide sequence ID" value="NZ_FNCA01000003.1"/>
</dbReference>
<evidence type="ECO:0000313" key="2">
    <source>
        <dbReference type="Proteomes" id="UP000199259"/>
    </source>
</evidence>
<dbReference type="AlphaFoldDB" id="A0A7Z7AYW0"/>
<keyword evidence="2" id="KW-1185">Reference proteome</keyword>
<protein>
    <submittedName>
        <fullName evidence="1">Uncharacterized protein</fullName>
    </submittedName>
</protein>
<dbReference type="OrthoDB" id="125379at2157"/>
<name>A0A7Z7AYW0_9EURY</name>
<dbReference type="EMBL" id="FNCA01000003">
    <property type="protein sequence ID" value="SDF69498.1"/>
    <property type="molecule type" value="Genomic_DNA"/>
</dbReference>
<gene>
    <name evidence="1" type="ORF">SAMN04488589_1146</name>
</gene>